<dbReference type="PANTHER" id="PTHR30024:SF43">
    <property type="entry name" value="BLL4572 PROTEIN"/>
    <property type="match status" value="1"/>
</dbReference>
<keyword evidence="2" id="KW-0813">Transport</keyword>
<gene>
    <name evidence="6" type="ORF">DKW60_12110</name>
</gene>
<name>A0A317CK78_9GAMM</name>
<organism evidence="6 7">
    <name type="scientific">Leucothrix pacifica</name>
    <dbReference type="NCBI Taxonomy" id="1247513"/>
    <lineage>
        <taxon>Bacteria</taxon>
        <taxon>Pseudomonadati</taxon>
        <taxon>Pseudomonadota</taxon>
        <taxon>Gammaproteobacteria</taxon>
        <taxon>Thiotrichales</taxon>
        <taxon>Thiotrichaceae</taxon>
        <taxon>Leucothrix</taxon>
    </lineage>
</organism>
<dbReference type="RefSeq" id="WP_109837915.1">
    <property type="nucleotide sequence ID" value="NZ_QGKM01000035.1"/>
</dbReference>
<dbReference type="AlphaFoldDB" id="A0A317CK78"/>
<dbReference type="Proteomes" id="UP000245539">
    <property type="component" value="Unassembled WGS sequence"/>
</dbReference>
<keyword evidence="7" id="KW-1185">Reference proteome</keyword>
<keyword evidence="3" id="KW-1003">Cell membrane</keyword>
<dbReference type="CDD" id="cd13553">
    <property type="entry name" value="PBP2_NrtA_CpmA_like"/>
    <property type="match status" value="1"/>
</dbReference>
<dbReference type="SUPFAM" id="SSF53850">
    <property type="entry name" value="Periplasmic binding protein-like II"/>
    <property type="match status" value="1"/>
</dbReference>
<evidence type="ECO:0000256" key="4">
    <source>
        <dbReference type="ARBA" id="ARBA00022519"/>
    </source>
</evidence>
<evidence type="ECO:0000313" key="7">
    <source>
        <dbReference type="Proteomes" id="UP000245539"/>
    </source>
</evidence>
<evidence type="ECO:0000313" key="6">
    <source>
        <dbReference type="EMBL" id="PWQ96720.1"/>
    </source>
</evidence>
<proteinExistence type="predicted"/>
<sequence length="409" mass="45765">MTHTTHYHPEKTELNIGFLPLTDCAPLVVAQERGLFEKYGLNVHLQREVSWANIRDRVGFGSLDAAHMLAPMPLAASLGIDGLGIAMQSAFSMGLNGSAITLSRGLMEEMKQVQPESFQCSPLSAEPLKKLLSEQRDRKLVFAHVFPYSQHHYLLNAWLENAGIDPHKDVELRVIPPQQMVLKLANGEIDGFSAGEPWNQIAVRQGVASIATTSYEMWNNGPGKVLGVTKQWADQYPQTHQALIASLLEAAQWLDEPEGRLQVAEWLSQPEYLNVPLAQISGPLLGQCLYSGDEPARSLPDFNCFYRYGATIPWHSHGQFFLQQMRHTGQLTHKVNEPELLNAVYRMDVYQSVAESLGLPYPMSQYKPEVIHQSPWVFKDASQPISMGSSWVATDKLRQQLLQLNAQQG</sequence>
<dbReference type="InterPro" id="IPR044527">
    <property type="entry name" value="NrtA/CpmA_ABC-bd_dom"/>
</dbReference>
<evidence type="ECO:0000256" key="3">
    <source>
        <dbReference type="ARBA" id="ARBA00022475"/>
    </source>
</evidence>
<evidence type="ECO:0000256" key="5">
    <source>
        <dbReference type="ARBA" id="ARBA00023136"/>
    </source>
</evidence>
<protein>
    <submittedName>
        <fullName evidence="6">Nitrate transporter</fullName>
    </submittedName>
</protein>
<evidence type="ECO:0000256" key="1">
    <source>
        <dbReference type="ARBA" id="ARBA00004308"/>
    </source>
</evidence>
<keyword evidence="5" id="KW-0472">Membrane</keyword>
<comment type="subcellular location">
    <subcellularLocation>
        <location evidence="1">Endomembrane system</location>
    </subcellularLocation>
</comment>
<dbReference type="OrthoDB" id="9815454at2"/>
<dbReference type="PANTHER" id="PTHR30024">
    <property type="entry name" value="ALIPHATIC SULFONATES-BINDING PROTEIN-RELATED"/>
    <property type="match status" value="1"/>
</dbReference>
<dbReference type="EMBL" id="QGKM01000035">
    <property type="protein sequence ID" value="PWQ96720.1"/>
    <property type="molecule type" value="Genomic_DNA"/>
</dbReference>
<dbReference type="Pfam" id="PF13379">
    <property type="entry name" value="NMT1_2"/>
    <property type="match status" value="1"/>
</dbReference>
<keyword evidence="4" id="KW-0997">Cell inner membrane</keyword>
<reference evidence="6 7" key="1">
    <citation type="submission" date="2018-05" db="EMBL/GenBank/DDBJ databases">
        <title>Leucothrix arctica sp. nov., isolated from Arctic seawater.</title>
        <authorList>
            <person name="Choi A."/>
            <person name="Baek K."/>
        </authorList>
    </citation>
    <scope>NUCLEOTIDE SEQUENCE [LARGE SCALE GENOMIC DNA]</scope>
    <source>
        <strain evidence="6 7">JCM 18388</strain>
    </source>
</reference>
<dbReference type="Gene3D" id="3.40.190.10">
    <property type="entry name" value="Periplasmic binding protein-like II"/>
    <property type="match status" value="2"/>
</dbReference>
<accession>A0A317CK78</accession>
<dbReference type="GO" id="GO:0012505">
    <property type="term" value="C:endomembrane system"/>
    <property type="evidence" value="ECO:0007669"/>
    <property type="project" value="UniProtKB-SubCell"/>
</dbReference>
<comment type="caution">
    <text evidence="6">The sequence shown here is derived from an EMBL/GenBank/DDBJ whole genome shotgun (WGS) entry which is preliminary data.</text>
</comment>
<evidence type="ECO:0000256" key="2">
    <source>
        <dbReference type="ARBA" id="ARBA00022448"/>
    </source>
</evidence>